<dbReference type="PANTHER" id="PTHR47784">
    <property type="entry name" value="STEROL UPTAKE CONTROL PROTEIN 2"/>
    <property type="match status" value="1"/>
</dbReference>
<evidence type="ECO:0000259" key="2">
    <source>
        <dbReference type="PROSITE" id="PS50048"/>
    </source>
</evidence>
<dbReference type="InterPro" id="IPR036864">
    <property type="entry name" value="Zn2-C6_fun-type_DNA-bd_sf"/>
</dbReference>
<dbReference type="EMBL" id="JAUTXT010000022">
    <property type="protein sequence ID" value="KAK3673923.1"/>
    <property type="molecule type" value="Genomic_DNA"/>
</dbReference>
<proteinExistence type="predicted"/>
<sequence length="378" mass="42495">MTQLGTRKSRKGCSACKQRHVKCNEGIPCSNCIRRNESCSLAVTPSPASTSRDGDDALPSNTNEWLQDMELMQYYSTYLTKERVLFKNGSGLLWQEVIPQEALKHAFLLHGLLALSALHLAYNHPEQASRCLRMCDRHQGAALVKFREALSGALTEENSAALFALATVMSVLSLARSHAMVAYNPEPRALDMDAISEGVVMAHGVRAITSSAHEFLVKHPLSQLFYGYTMPDEARTTTYLPESVLSHFTAVEQMLRQKCEAETFKACLDAWNELVDIYHHLTYFLRLGPVESGIVWRWPATLSEEATRLIQTRHPPMLVILAHYAAASGPLHGSWFVNEWGKFALQGVSLVLADDMQHWLEWPWEQLKMNLEVLLSLE</sequence>
<keyword evidence="1" id="KW-0539">Nucleus</keyword>
<dbReference type="CDD" id="cd00067">
    <property type="entry name" value="GAL4"/>
    <property type="match status" value="1"/>
</dbReference>
<comment type="caution">
    <text evidence="3">The sequence shown here is derived from an EMBL/GenBank/DDBJ whole genome shotgun (WGS) entry which is preliminary data.</text>
</comment>
<evidence type="ECO:0000256" key="1">
    <source>
        <dbReference type="ARBA" id="ARBA00023242"/>
    </source>
</evidence>
<dbReference type="PANTHER" id="PTHR47784:SF5">
    <property type="entry name" value="STEROL UPTAKE CONTROL PROTEIN 2"/>
    <property type="match status" value="1"/>
</dbReference>
<dbReference type="InterPro" id="IPR053157">
    <property type="entry name" value="Sterol_Uptake_Regulator"/>
</dbReference>
<protein>
    <recommendedName>
        <fullName evidence="2">Zn(2)-C6 fungal-type domain-containing protein</fullName>
    </recommendedName>
</protein>
<reference evidence="3" key="1">
    <citation type="submission" date="2023-07" db="EMBL/GenBank/DDBJ databases">
        <title>Black Yeasts Isolated from many extreme environments.</title>
        <authorList>
            <person name="Coleine C."/>
            <person name="Stajich J.E."/>
            <person name="Selbmann L."/>
        </authorList>
    </citation>
    <scope>NUCLEOTIDE SEQUENCE</scope>
    <source>
        <strain evidence="3">CCFEE 5485</strain>
    </source>
</reference>
<evidence type="ECO:0000313" key="3">
    <source>
        <dbReference type="EMBL" id="KAK3673923.1"/>
    </source>
</evidence>
<dbReference type="Proteomes" id="UP001274830">
    <property type="component" value="Unassembled WGS sequence"/>
</dbReference>
<dbReference type="Gene3D" id="4.10.240.10">
    <property type="entry name" value="Zn(2)-C6 fungal-type DNA-binding domain"/>
    <property type="match status" value="1"/>
</dbReference>
<dbReference type="PROSITE" id="PS50048">
    <property type="entry name" value="ZN2_CY6_FUNGAL_2"/>
    <property type="match status" value="1"/>
</dbReference>
<dbReference type="PROSITE" id="PS00463">
    <property type="entry name" value="ZN2_CY6_FUNGAL_1"/>
    <property type="match status" value="1"/>
</dbReference>
<dbReference type="Pfam" id="PF11951">
    <property type="entry name" value="Fungal_trans_2"/>
    <property type="match status" value="1"/>
</dbReference>
<organism evidence="3 4">
    <name type="scientific">Recurvomyces mirabilis</name>
    <dbReference type="NCBI Taxonomy" id="574656"/>
    <lineage>
        <taxon>Eukaryota</taxon>
        <taxon>Fungi</taxon>
        <taxon>Dikarya</taxon>
        <taxon>Ascomycota</taxon>
        <taxon>Pezizomycotina</taxon>
        <taxon>Dothideomycetes</taxon>
        <taxon>Dothideomycetidae</taxon>
        <taxon>Mycosphaerellales</taxon>
        <taxon>Teratosphaeriaceae</taxon>
        <taxon>Recurvomyces</taxon>
    </lineage>
</organism>
<dbReference type="InterPro" id="IPR021858">
    <property type="entry name" value="Fun_TF"/>
</dbReference>
<dbReference type="Pfam" id="PF00172">
    <property type="entry name" value="Zn_clus"/>
    <property type="match status" value="1"/>
</dbReference>
<dbReference type="SMART" id="SM00066">
    <property type="entry name" value="GAL4"/>
    <property type="match status" value="1"/>
</dbReference>
<dbReference type="AlphaFoldDB" id="A0AAE0WLH4"/>
<feature type="domain" description="Zn(2)-C6 fungal-type" evidence="2">
    <location>
        <begin position="12"/>
        <end position="41"/>
    </location>
</feature>
<gene>
    <name evidence="3" type="ORF">LTR78_006125</name>
</gene>
<dbReference type="GO" id="GO:0001228">
    <property type="term" value="F:DNA-binding transcription activator activity, RNA polymerase II-specific"/>
    <property type="evidence" value="ECO:0007669"/>
    <property type="project" value="TreeGrafter"/>
</dbReference>
<evidence type="ECO:0000313" key="4">
    <source>
        <dbReference type="Proteomes" id="UP001274830"/>
    </source>
</evidence>
<dbReference type="GO" id="GO:0008270">
    <property type="term" value="F:zinc ion binding"/>
    <property type="evidence" value="ECO:0007669"/>
    <property type="project" value="InterPro"/>
</dbReference>
<name>A0AAE0WLH4_9PEZI</name>
<dbReference type="SUPFAM" id="SSF57701">
    <property type="entry name" value="Zn2/Cys6 DNA-binding domain"/>
    <property type="match status" value="1"/>
</dbReference>
<accession>A0AAE0WLH4</accession>
<keyword evidence="4" id="KW-1185">Reference proteome</keyword>
<dbReference type="InterPro" id="IPR001138">
    <property type="entry name" value="Zn2Cys6_DnaBD"/>
</dbReference>